<dbReference type="GO" id="GO:0046872">
    <property type="term" value="F:metal ion binding"/>
    <property type="evidence" value="ECO:0007669"/>
    <property type="project" value="UniProtKB-KW"/>
</dbReference>
<dbReference type="RefSeq" id="WP_218322883.1">
    <property type="nucleotide sequence ID" value="NZ_JAEEGC010000137.1"/>
</dbReference>
<dbReference type="InterPro" id="IPR002818">
    <property type="entry name" value="DJ-1/PfpI"/>
</dbReference>
<proteinExistence type="predicted"/>
<dbReference type="PROSITE" id="PS51379">
    <property type="entry name" value="4FE4S_FER_2"/>
    <property type="match status" value="2"/>
</dbReference>
<dbReference type="CDD" id="cd03139">
    <property type="entry name" value="GATase1_PfpI_2"/>
    <property type="match status" value="1"/>
</dbReference>
<dbReference type="PROSITE" id="PS00198">
    <property type="entry name" value="4FE4S_FER_1"/>
    <property type="match status" value="1"/>
</dbReference>
<comment type="caution">
    <text evidence="5">The sequence shown here is derived from an EMBL/GenBank/DDBJ whole genome shotgun (WGS) entry which is preliminary data.</text>
</comment>
<keyword evidence="6" id="KW-1185">Reference proteome</keyword>
<accession>A0A949X5L5</accession>
<evidence type="ECO:0000313" key="5">
    <source>
        <dbReference type="EMBL" id="MBV7275838.1"/>
    </source>
</evidence>
<keyword evidence="1" id="KW-0479">Metal-binding</keyword>
<dbReference type="Proteomes" id="UP000694308">
    <property type="component" value="Unassembled WGS sequence"/>
</dbReference>
<keyword evidence="3" id="KW-0411">Iron-sulfur</keyword>
<gene>
    <name evidence="5" type="ORF">I6U48_23355</name>
</gene>
<feature type="domain" description="4Fe-4S ferredoxin-type" evidence="4">
    <location>
        <begin position="210"/>
        <end position="237"/>
    </location>
</feature>
<dbReference type="PANTHER" id="PTHR43130">
    <property type="entry name" value="ARAC-FAMILY TRANSCRIPTIONAL REGULATOR"/>
    <property type="match status" value="1"/>
</dbReference>
<keyword evidence="2" id="KW-0408">Iron</keyword>
<dbReference type="PANTHER" id="PTHR43130:SF3">
    <property type="entry name" value="HTH-TYPE TRANSCRIPTIONAL REGULATOR RV1931C"/>
    <property type="match status" value="1"/>
</dbReference>
<evidence type="ECO:0000259" key="4">
    <source>
        <dbReference type="PROSITE" id="PS51379"/>
    </source>
</evidence>
<evidence type="ECO:0000256" key="1">
    <source>
        <dbReference type="ARBA" id="ARBA00022723"/>
    </source>
</evidence>
<dbReference type="InterPro" id="IPR052158">
    <property type="entry name" value="INH-QAR"/>
</dbReference>
<dbReference type="GO" id="GO:0051536">
    <property type="term" value="F:iron-sulfur cluster binding"/>
    <property type="evidence" value="ECO:0007669"/>
    <property type="project" value="UniProtKB-KW"/>
</dbReference>
<protein>
    <submittedName>
        <fullName evidence="5">DJ-1/PfpI family protein</fullName>
    </submittedName>
</protein>
<evidence type="ECO:0000313" key="6">
    <source>
        <dbReference type="Proteomes" id="UP000694308"/>
    </source>
</evidence>
<name>A0A949X5L5_9CLOT</name>
<dbReference type="Pfam" id="PF12838">
    <property type="entry name" value="Fer4_7"/>
    <property type="match status" value="1"/>
</dbReference>
<dbReference type="AlphaFoldDB" id="A0A949X5L5"/>
<dbReference type="InterPro" id="IPR017900">
    <property type="entry name" value="4Fe4S_Fe_S_CS"/>
</dbReference>
<reference evidence="5" key="1">
    <citation type="submission" date="2020-12" db="EMBL/GenBank/DDBJ databases">
        <title>Clostridium thailandense sp. nov., a novel acetogenic bacterium isolated from peat land soil in Thailand.</title>
        <authorList>
            <person name="Chaikitkaew S."/>
            <person name="Birkeland N.K."/>
        </authorList>
    </citation>
    <scope>NUCLEOTIDE SEQUENCE</scope>
    <source>
        <strain evidence="5">PL3</strain>
    </source>
</reference>
<feature type="domain" description="4Fe-4S ferredoxin-type" evidence="4">
    <location>
        <begin position="238"/>
        <end position="267"/>
    </location>
</feature>
<evidence type="ECO:0000256" key="3">
    <source>
        <dbReference type="ARBA" id="ARBA00023014"/>
    </source>
</evidence>
<evidence type="ECO:0000256" key="2">
    <source>
        <dbReference type="ARBA" id="ARBA00023004"/>
    </source>
</evidence>
<dbReference type="InterPro" id="IPR017896">
    <property type="entry name" value="4Fe4S_Fe-S-bd"/>
</dbReference>
<dbReference type="Pfam" id="PF01965">
    <property type="entry name" value="DJ-1_PfpI"/>
    <property type="match status" value="1"/>
</dbReference>
<dbReference type="EMBL" id="JAEEGC010000137">
    <property type="protein sequence ID" value="MBV7275838.1"/>
    <property type="molecule type" value="Genomic_DNA"/>
</dbReference>
<sequence>MDITRVAKKVGILLFDGVEPMDFVGPYEAFISVNIASPFAHYDLFTVSEKKGDINSKGLVVKADYDFTDCPQADILVIPGGKVTPELLCNDNIINWIKSQSKNANMVFSICNGAGLIAKAGLLKGLSATTHHFFYDTLAEIDPTIHIVKGERFVDNGNIITAGGVSAGIDGALSIILKVSGGEALRNACESMEYGPIWKSIKKKQAGQDVFRKINKDCIKCGKCAKVCPFNAVHEGETKYEIDPQKCIGIGPCAELCPVGAIESPID</sequence>
<organism evidence="5 6">
    <name type="scientific">Clostridium thailandense</name>
    <dbReference type="NCBI Taxonomy" id="2794346"/>
    <lineage>
        <taxon>Bacteria</taxon>
        <taxon>Bacillati</taxon>
        <taxon>Bacillota</taxon>
        <taxon>Clostridia</taxon>
        <taxon>Eubacteriales</taxon>
        <taxon>Clostridiaceae</taxon>
        <taxon>Clostridium</taxon>
    </lineage>
</organism>